<name>A0A6J4R309_9ACTN</name>
<evidence type="ECO:0008006" key="2">
    <source>
        <dbReference type="Google" id="ProtNLM"/>
    </source>
</evidence>
<evidence type="ECO:0000313" key="1">
    <source>
        <dbReference type="EMBL" id="CAA9462787.1"/>
    </source>
</evidence>
<dbReference type="EMBL" id="CADCVH010000084">
    <property type="protein sequence ID" value="CAA9462787.1"/>
    <property type="molecule type" value="Genomic_DNA"/>
</dbReference>
<sequence>MAGLPVAGAGVLGVGYARGVEPGWVERAEVSFAGLHPAFDGYRVVQISDVHADGWMTPQRFSDAVWPVNAERPDLAVFTGDLVTSDGFSRTFRWRGSRRGSSGRCGR</sequence>
<dbReference type="AlphaFoldDB" id="A0A6J4R309"/>
<dbReference type="SUPFAM" id="SSF56300">
    <property type="entry name" value="Metallo-dependent phosphatases"/>
    <property type="match status" value="1"/>
</dbReference>
<protein>
    <recommendedName>
        <fullName evidence="2">Calcineurin-like phosphoesterase domain-containing protein</fullName>
    </recommendedName>
</protein>
<accession>A0A6J4R309</accession>
<reference evidence="1" key="1">
    <citation type="submission" date="2020-02" db="EMBL/GenBank/DDBJ databases">
        <authorList>
            <person name="Meier V. D."/>
        </authorList>
    </citation>
    <scope>NUCLEOTIDE SEQUENCE</scope>
    <source>
        <strain evidence="1">AVDCRST_MAG02</strain>
    </source>
</reference>
<dbReference type="InterPro" id="IPR029052">
    <property type="entry name" value="Metallo-depent_PP-like"/>
</dbReference>
<organism evidence="1">
    <name type="scientific">uncultured Rubrobacteraceae bacterium</name>
    <dbReference type="NCBI Taxonomy" id="349277"/>
    <lineage>
        <taxon>Bacteria</taxon>
        <taxon>Bacillati</taxon>
        <taxon>Actinomycetota</taxon>
        <taxon>Rubrobacteria</taxon>
        <taxon>Rubrobacterales</taxon>
        <taxon>Rubrobacteraceae</taxon>
        <taxon>environmental samples</taxon>
    </lineage>
</organism>
<dbReference type="Gene3D" id="3.60.21.10">
    <property type="match status" value="1"/>
</dbReference>
<proteinExistence type="predicted"/>
<gene>
    <name evidence="1" type="ORF">AVDCRST_MAG02-2632</name>
</gene>